<dbReference type="PANTHER" id="PTHR21272">
    <property type="entry name" value="CATABOLIC 3-DEHYDROQUINASE"/>
    <property type="match status" value="1"/>
</dbReference>
<protein>
    <recommendedName>
        <fullName evidence="5 8">3-dehydroquinate dehydratase</fullName>
        <shortName evidence="8">3-dehydroquinase</shortName>
        <ecNumber evidence="5 8">4.2.1.10</ecNumber>
    </recommendedName>
    <alternativeName>
        <fullName evidence="8">Type II DHQase</fullName>
    </alternativeName>
</protein>
<dbReference type="GO" id="GO:0003855">
    <property type="term" value="F:3-dehydroquinate dehydratase activity"/>
    <property type="evidence" value="ECO:0007669"/>
    <property type="project" value="UniProtKB-UniRule"/>
</dbReference>
<proteinExistence type="inferred from homology"/>
<evidence type="ECO:0000256" key="1">
    <source>
        <dbReference type="ARBA" id="ARBA00001864"/>
    </source>
</evidence>
<comment type="catalytic activity">
    <reaction evidence="1 8">
        <text>3-dehydroquinate = 3-dehydroshikimate + H2O</text>
        <dbReference type="Rhea" id="RHEA:21096"/>
        <dbReference type="ChEBI" id="CHEBI:15377"/>
        <dbReference type="ChEBI" id="CHEBI:16630"/>
        <dbReference type="ChEBI" id="CHEBI:32364"/>
        <dbReference type="EC" id="4.2.1.10"/>
    </reaction>
</comment>
<dbReference type="NCBIfam" id="TIGR01088">
    <property type="entry name" value="aroQ"/>
    <property type="match status" value="1"/>
</dbReference>
<dbReference type="RefSeq" id="WP_114593306.1">
    <property type="nucleotide sequence ID" value="NZ_CP031165.1"/>
</dbReference>
<evidence type="ECO:0000256" key="3">
    <source>
        <dbReference type="ARBA" id="ARBA00011037"/>
    </source>
</evidence>
<feature type="site" description="Transition state stabilizer" evidence="8 11">
    <location>
        <position position="19"/>
    </location>
</feature>
<feature type="active site" description="Proton acceptor" evidence="8 9">
    <location>
        <position position="24"/>
    </location>
</feature>
<comment type="function">
    <text evidence="8">Catalyzes a trans-dehydration via an enolate intermediate.</text>
</comment>
<evidence type="ECO:0000256" key="2">
    <source>
        <dbReference type="ARBA" id="ARBA00004902"/>
    </source>
</evidence>
<keyword evidence="13" id="KW-1185">Reference proteome</keyword>
<comment type="similarity">
    <text evidence="3 8">Belongs to the type-II 3-dehydroquinase family.</text>
</comment>
<dbReference type="Pfam" id="PF01220">
    <property type="entry name" value="DHquinase_II"/>
    <property type="match status" value="1"/>
</dbReference>
<dbReference type="EMBL" id="CP031165">
    <property type="protein sequence ID" value="AXV09057.1"/>
    <property type="molecule type" value="Genomic_DNA"/>
</dbReference>
<dbReference type="Proteomes" id="UP000264006">
    <property type="component" value="Chromosome"/>
</dbReference>
<accession>A0A346Y3L0</accession>
<evidence type="ECO:0000256" key="6">
    <source>
        <dbReference type="ARBA" id="ARBA00023141"/>
    </source>
</evidence>
<evidence type="ECO:0000313" key="12">
    <source>
        <dbReference type="EMBL" id="AXV09057.1"/>
    </source>
</evidence>
<dbReference type="NCBIfam" id="NF003806">
    <property type="entry name" value="PRK05395.1-3"/>
    <property type="match status" value="1"/>
</dbReference>
<dbReference type="CDD" id="cd00466">
    <property type="entry name" value="DHQase_II"/>
    <property type="match status" value="1"/>
</dbReference>
<dbReference type="NCBIfam" id="NF003807">
    <property type="entry name" value="PRK05395.1-4"/>
    <property type="match status" value="1"/>
</dbReference>
<dbReference type="InterPro" id="IPR018509">
    <property type="entry name" value="DHquinase_II_CS"/>
</dbReference>
<dbReference type="InterPro" id="IPR001874">
    <property type="entry name" value="DHquinase_II"/>
</dbReference>
<dbReference type="InterPro" id="IPR036441">
    <property type="entry name" value="DHquinase_II_sf"/>
</dbReference>
<dbReference type="PANTHER" id="PTHR21272:SF3">
    <property type="entry name" value="CATABOLIC 3-DEHYDROQUINASE"/>
    <property type="match status" value="1"/>
</dbReference>
<name>A0A346Y3L0_9ACTN</name>
<dbReference type="KEGG" id="euz:DVS28_a4392"/>
<evidence type="ECO:0000256" key="11">
    <source>
        <dbReference type="PIRSR" id="PIRSR001399-3"/>
    </source>
</evidence>
<reference evidence="12 13" key="1">
    <citation type="submission" date="2018-09" db="EMBL/GenBank/DDBJ databases">
        <title>Complete genome sequence of Euzebya sp. DY32-46 isolated from seawater of Pacific Ocean.</title>
        <authorList>
            <person name="Xu L."/>
            <person name="Wu Y.-H."/>
            <person name="Xu X.-W."/>
        </authorList>
    </citation>
    <scope>NUCLEOTIDE SEQUENCE [LARGE SCALE GENOMIC DNA]</scope>
    <source>
        <strain evidence="12 13">DY32-46</strain>
    </source>
</reference>
<organism evidence="12 13">
    <name type="scientific">Euzebya pacifica</name>
    <dbReference type="NCBI Taxonomy" id="1608957"/>
    <lineage>
        <taxon>Bacteria</taxon>
        <taxon>Bacillati</taxon>
        <taxon>Actinomycetota</taxon>
        <taxon>Nitriliruptoria</taxon>
        <taxon>Euzebyales</taxon>
    </lineage>
</organism>
<dbReference type="Gene3D" id="3.40.50.9100">
    <property type="entry name" value="Dehydroquinase, class II"/>
    <property type="match status" value="1"/>
</dbReference>
<dbReference type="GO" id="GO:0008652">
    <property type="term" value="P:amino acid biosynthetic process"/>
    <property type="evidence" value="ECO:0007669"/>
    <property type="project" value="UniProtKB-KW"/>
</dbReference>
<dbReference type="GO" id="GO:0019631">
    <property type="term" value="P:quinate catabolic process"/>
    <property type="evidence" value="ECO:0007669"/>
    <property type="project" value="TreeGrafter"/>
</dbReference>
<feature type="binding site" evidence="8 10">
    <location>
        <begin position="101"/>
        <end position="102"/>
    </location>
    <ligand>
        <name>substrate</name>
    </ligand>
</feature>
<comment type="pathway">
    <text evidence="2 8">Metabolic intermediate biosynthesis; chorismate biosynthesis; chorismate from D-erythrose 4-phosphate and phosphoenolpyruvate: step 3/7.</text>
</comment>
<evidence type="ECO:0000256" key="4">
    <source>
        <dbReference type="ARBA" id="ARBA00011193"/>
    </source>
</evidence>
<evidence type="ECO:0000313" key="13">
    <source>
        <dbReference type="Proteomes" id="UP000264006"/>
    </source>
</evidence>
<evidence type="ECO:0000256" key="8">
    <source>
        <dbReference type="HAMAP-Rule" id="MF_00169"/>
    </source>
</evidence>
<sequence>MAHDVLLLNGPNLNMLGVREPEVYGADTLQDIVAKVTAHAGDRAVISHVQSNHEGELVEALHAAHGTRAGVVFNPGAYTHTSVALRDAISACGLPVVETHLSNVHAREEFRHRSLLAGVCLGVVAGFGWRSYTVALDGLLAHLDAVAS</sequence>
<dbReference type="PIRSF" id="PIRSF001399">
    <property type="entry name" value="DHquinase_II"/>
    <property type="match status" value="1"/>
</dbReference>
<keyword evidence="7 8" id="KW-0456">Lyase</keyword>
<dbReference type="GO" id="GO:0009073">
    <property type="term" value="P:aromatic amino acid family biosynthetic process"/>
    <property type="evidence" value="ECO:0007669"/>
    <property type="project" value="UniProtKB-KW"/>
</dbReference>
<dbReference type="NCBIfam" id="NF003805">
    <property type="entry name" value="PRK05395.1-2"/>
    <property type="match status" value="1"/>
</dbReference>
<evidence type="ECO:0000256" key="7">
    <source>
        <dbReference type="ARBA" id="ARBA00023239"/>
    </source>
</evidence>
<feature type="binding site" evidence="8 10">
    <location>
        <position position="74"/>
    </location>
    <ligand>
        <name>substrate</name>
    </ligand>
</feature>
<dbReference type="AlphaFoldDB" id="A0A346Y3L0"/>
<dbReference type="GO" id="GO:0009423">
    <property type="term" value="P:chorismate biosynthetic process"/>
    <property type="evidence" value="ECO:0007669"/>
    <property type="project" value="UniProtKB-UniRule"/>
</dbReference>
<comment type="subunit">
    <text evidence="4 8">Homododecamer.</text>
</comment>
<dbReference type="PROSITE" id="PS01029">
    <property type="entry name" value="DEHYDROQUINASE_II"/>
    <property type="match status" value="1"/>
</dbReference>
<gene>
    <name evidence="8" type="primary">aroQ</name>
    <name evidence="12" type="ORF">DVS28_a4392</name>
</gene>
<feature type="binding site" evidence="8 10">
    <location>
        <position position="80"/>
    </location>
    <ligand>
        <name>substrate</name>
    </ligand>
</feature>
<dbReference type="UniPathway" id="UPA00053">
    <property type="reaction ID" value="UER00086"/>
</dbReference>
<dbReference type="OrthoDB" id="9790793at2"/>
<feature type="binding site" evidence="8 10">
    <location>
        <position position="87"/>
    </location>
    <ligand>
        <name>substrate</name>
    </ligand>
</feature>
<keyword evidence="6 8" id="KW-0057">Aromatic amino acid biosynthesis</keyword>
<dbReference type="EC" id="4.2.1.10" evidence="5 8"/>
<dbReference type="HAMAP" id="MF_00169">
    <property type="entry name" value="AroQ"/>
    <property type="match status" value="1"/>
</dbReference>
<feature type="binding site" evidence="8 10">
    <location>
        <position position="111"/>
    </location>
    <ligand>
        <name>substrate</name>
    </ligand>
</feature>
<evidence type="ECO:0000256" key="10">
    <source>
        <dbReference type="PIRSR" id="PIRSR001399-2"/>
    </source>
</evidence>
<feature type="active site" description="Proton donor" evidence="8 9">
    <location>
        <position position="100"/>
    </location>
</feature>
<evidence type="ECO:0000256" key="9">
    <source>
        <dbReference type="PIRSR" id="PIRSR001399-1"/>
    </source>
</evidence>
<dbReference type="SUPFAM" id="SSF52304">
    <property type="entry name" value="Type II 3-dehydroquinate dehydratase"/>
    <property type="match status" value="1"/>
</dbReference>
<keyword evidence="8" id="KW-0028">Amino-acid biosynthesis</keyword>
<evidence type="ECO:0000256" key="5">
    <source>
        <dbReference type="ARBA" id="ARBA00012060"/>
    </source>
</evidence>